<gene>
    <name evidence="1" type="ORF">SMN809_LOCUS70680</name>
</gene>
<evidence type="ECO:0000313" key="2">
    <source>
        <dbReference type="Proteomes" id="UP000676336"/>
    </source>
</evidence>
<organism evidence="1 2">
    <name type="scientific">Rotaria magnacalcarata</name>
    <dbReference type="NCBI Taxonomy" id="392030"/>
    <lineage>
        <taxon>Eukaryota</taxon>
        <taxon>Metazoa</taxon>
        <taxon>Spiralia</taxon>
        <taxon>Gnathifera</taxon>
        <taxon>Rotifera</taxon>
        <taxon>Eurotatoria</taxon>
        <taxon>Bdelloidea</taxon>
        <taxon>Philodinida</taxon>
        <taxon>Philodinidae</taxon>
        <taxon>Rotaria</taxon>
    </lineage>
</organism>
<protein>
    <submittedName>
        <fullName evidence="1">Uncharacterized protein</fullName>
    </submittedName>
</protein>
<sequence length="38" mass="4513">KETEILSLPDVCLKVGNLNHHNDGFHLVHFRQIKLFYH</sequence>
<feature type="non-terminal residue" evidence="1">
    <location>
        <position position="1"/>
    </location>
</feature>
<dbReference type="EMBL" id="CAJOBI010321986">
    <property type="protein sequence ID" value="CAF5186529.1"/>
    <property type="molecule type" value="Genomic_DNA"/>
</dbReference>
<reference evidence="1" key="1">
    <citation type="submission" date="2021-02" db="EMBL/GenBank/DDBJ databases">
        <authorList>
            <person name="Nowell W R."/>
        </authorList>
    </citation>
    <scope>NUCLEOTIDE SEQUENCE</scope>
</reference>
<evidence type="ECO:0000313" key="1">
    <source>
        <dbReference type="EMBL" id="CAF5186529.1"/>
    </source>
</evidence>
<dbReference type="AlphaFoldDB" id="A0A8S3HUC8"/>
<accession>A0A8S3HUC8</accession>
<comment type="caution">
    <text evidence="1">The sequence shown here is derived from an EMBL/GenBank/DDBJ whole genome shotgun (WGS) entry which is preliminary data.</text>
</comment>
<dbReference type="Proteomes" id="UP000676336">
    <property type="component" value="Unassembled WGS sequence"/>
</dbReference>
<name>A0A8S3HUC8_9BILA</name>
<proteinExistence type="predicted"/>